<sequence length="169" mass="19045">MRRLRSAALRQPHATMTDGEVSLLGAGMGVALYHHTRPRRLYCLNGGFHLRILADGTVEGSRDEDDPYNVLRVKAVSIGVVVIEGMEGGCYLAMDQDGQLYGSPTLNDECYFFEKLEENHYNTYMSQKYRERSWYVGIKKNGRPKAGPRTHIGQKAIYFLPRALEGASE</sequence>
<comment type="similarity">
    <text evidence="1 2">Belongs to the heparin-binding growth factors family.</text>
</comment>
<dbReference type="SMART" id="SM00442">
    <property type="entry name" value="FGF"/>
    <property type="match status" value="1"/>
</dbReference>
<dbReference type="PRINTS" id="PR00263">
    <property type="entry name" value="HBGFFGF"/>
</dbReference>
<protein>
    <recommendedName>
        <fullName evidence="2">Fibroblast growth factor</fullName>
        <shortName evidence="2">FGF</shortName>
    </recommendedName>
</protein>
<dbReference type="PANTHER" id="PTHR11486">
    <property type="entry name" value="FIBROBLAST GROWTH FACTOR"/>
    <property type="match status" value="1"/>
</dbReference>
<proteinExistence type="inferred from homology"/>
<name>A0A0P7V755_SCLFO</name>
<organism evidence="3 4">
    <name type="scientific">Scleropages formosus</name>
    <name type="common">Asian bonytongue</name>
    <name type="synonym">Osteoglossum formosum</name>
    <dbReference type="NCBI Taxonomy" id="113540"/>
    <lineage>
        <taxon>Eukaryota</taxon>
        <taxon>Metazoa</taxon>
        <taxon>Chordata</taxon>
        <taxon>Craniata</taxon>
        <taxon>Vertebrata</taxon>
        <taxon>Euteleostomi</taxon>
        <taxon>Actinopterygii</taxon>
        <taxon>Neopterygii</taxon>
        <taxon>Teleostei</taxon>
        <taxon>Osteoglossocephala</taxon>
        <taxon>Osteoglossomorpha</taxon>
        <taxon>Osteoglossiformes</taxon>
        <taxon>Osteoglossidae</taxon>
        <taxon>Scleropages</taxon>
    </lineage>
</organism>
<evidence type="ECO:0000256" key="1">
    <source>
        <dbReference type="ARBA" id="ARBA00007936"/>
    </source>
</evidence>
<dbReference type="GO" id="GO:0008083">
    <property type="term" value="F:growth factor activity"/>
    <property type="evidence" value="ECO:0007669"/>
    <property type="project" value="InterPro"/>
</dbReference>
<dbReference type="STRING" id="113540.ENSSFOP00015028805"/>
<evidence type="ECO:0000313" key="3">
    <source>
        <dbReference type="EMBL" id="KPP69012.1"/>
    </source>
</evidence>
<dbReference type="CDD" id="cd23304">
    <property type="entry name" value="beta-trefoil_FGF1-like"/>
    <property type="match status" value="1"/>
</dbReference>
<dbReference type="SUPFAM" id="SSF50353">
    <property type="entry name" value="Cytokine"/>
    <property type="match status" value="1"/>
</dbReference>
<dbReference type="PROSITE" id="PS00247">
    <property type="entry name" value="HBGF_FGF"/>
    <property type="match status" value="1"/>
</dbReference>
<dbReference type="EMBL" id="JARO02004164">
    <property type="protein sequence ID" value="KPP69012.1"/>
    <property type="molecule type" value="Genomic_DNA"/>
</dbReference>
<evidence type="ECO:0000256" key="2">
    <source>
        <dbReference type="RuleBase" id="RU049442"/>
    </source>
</evidence>
<dbReference type="Proteomes" id="UP000034805">
    <property type="component" value="Unassembled WGS sequence"/>
</dbReference>
<gene>
    <name evidence="3" type="ORF">Z043_112261</name>
</gene>
<dbReference type="InterPro" id="IPR008996">
    <property type="entry name" value="IL1/FGF"/>
</dbReference>
<dbReference type="Gene3D" id="2.80.10.50">
    <property type="match status" value="1"/>
</dbReference>
<dbReference type="InterPro" id="IPR002209">
    <property type="entry name" value="Fibroblast_GF_fam"/>
</dbReference>
<comment type="caution">
    <text evidence="3">The sequence shown here is derived from an EMBL/GenBank/DDBJ whole genome shotgun (WGS) entry which is preliminary data.</text>
</comment>
<evidence type="ECO:0000313" key="4">
    <source>
        <dbReference type="Proteomes" id="UP000034805"/>
    </source>
</evidence>
<dbReference type="Pfam" id="PF00167">
    <property type="entry name" value="FGF"/>
    <property type="match status" value="1"/>
</dbReference>
<reference evidence="3 4" key="1">
    <citation type="submission" date="2015-08" db="EMBL/GenBank/DDBJ databases">
        <title>The genome of the Asian arowana (Scleropages formosus).</title>
        <authorList>
            <person name="Tan M.H."/>
            <person name="Gan H.M."/>
            <person name="Croft L.J."/>
            <person name="Austin C.M."/>
        </authorList>
    </citation>
    <scope>NUCLEOTIDE SEQUENCE [LARGE SCALE GENOMIC DNA]</scope>
    <source>
        <strain evidence="3">Aro1</strain>
    </source>
</reference>
<dbReference type="AlphaFoldDB" id="A0A0P7V755"/>
<dbReference type="PRINTS" id="PR00262">
    <property type="entry name" value="IL1HBGF"/>
</dbReference>
<accession>A0A0P7V755</accession>